<reference evidence="1" key="1">
    <citation type="submission" date="2021-02" db="EMBL/GenBank/DDBJ databases">
        <authorList>
            <person name="Nowell W R."/>
        </authorList>
    </citation>
    <scope>NUCLEOTIDE SEQUENCE</scope>
</reference>
<sequence>MSLRKSKQSTNEDWGWLRDTDSTISDDISINGIGVLAIHLHKLIINKSFYFNSQEISIDAFRICINAYALSRYSKTIRIYSTENFARFDQTMQFIIRIYDKRHDKRHIIHVILYGYLDKEKRYVLIADQVIDSIKLISIRHISEAVVFESSTDICGKATLLIELIFVYGRHGYNFSSQLIFQNDIHRQNPIKNQTLFERILPTNRKSLYDPPEIDLPIFLKLSFDELEQYTTNNKQFYHPRNQIQSSRVVRALSTSSKYSSMTAIMEMYPLRKQRLETLFNFLTEGPYSPEQNIIDPTAARLIPSSITYWKRGLSGVPLHGSALDMSDYRQIEDDITHLQNTSPILRQLIEREEKYASSIDNIIKLNKLKGLVRRVLIHFSDFIHHQ</sequence>
<evidence type="ECO:0000313" key="2">
    <source>
        <dbReference type="Proteomes" id="UP000663868"/>
    </source>
</evidence>
<gene>
    <name evidence="1" type="ORF">KXQ929_LOCUS31381</name>
</gene>
<dbReference type="EMBL" id="CAJOBB010003585">
    <property type="protein sequence ID" value="CAF4048574.1"/>
    <property type="molecule type" value="Genomic_DNA"/>
</dbReference>
<proteinExistence type="predicted"/>
<evidence type="ECO:0000313" key="1">
    <source>
        <dbReference type="EMBL" id="CAF4048574.1"/>
    </source>
</evidence>
<dbReference type="AlphaFoldDB" id="A0A819RQ40"/>
<name>A0A819RQ40_9BILA</name>
<dbReference type="Proteomes" id="UP000663868">
    <property type="component" value="Unassembled WGS sequence"/>
</dbReference>
<comment type="caution">
    <text evidence="1">The sequence shown here is derived from an EMBL/GenBank/DDBJ whole genome shotgun (WGS) entry which is preliminary data.</text>
</comment>
<accession>A0A819RQ40</accession>
<protein>
    <submittedName>
        <fullName evidence="1">Uncharacterized protein</fullName>
    </submittedName>
</protein>
<organism evidence="1 2">
    <name type="scientific">Adineta steineri</name>
    <dbReference type="NCBI Taxonomy" id="433720"/>
    <lineage>
        <taxon>Eukaryota</taxon>
        <taxon>Metazoa</taxon>
        <taxon>Spiralia</taxon>
        <taxon>Gnathifera</taxon>
        <taxon>Rotifera</taxon>
        <taxon>Eurotatoria</taxon>
        <taxon>Bdelloidea</taxon>
        <taxon>Adinetida</taxon>
        <taxon>Adinetidae</taxon>
        <taxon>Adineta</taxon>
    </lineage>
</organism>